<dbReference type="SUPFAM" id="SSF51735">
    <property type="entry name" value="NAD(P)-binding Rossmann-fold domains"/>
    <property type="match status" value="1"/>
</dbReference>
<dbReference type="Proteomes" id="UP001589896">
    <property type="component" value="Unassembled WGS sequence"/>
</dbReference>
<sequence>MTSPTSRLYFIGAGHIAAHHLQAAHELLPDAAIHASDPNADALRAFAALDSRVVTHDSLDAMLASPSSTGDIAIICTPPRFHEQLTLLALASGRNVLCEKPFAMTVQQAERMRTAAQAAGLMLHSCGNRFMDTPGMRHAKRVYQSGEPVQERTRRCRRT</sequence>
<evidence type="ECO:0000256" key="1">
    <source>
        <dbReference type="ARBA" id="ARBA00023002"/>
    </source>
</evidence>
<gene>
    <name evidence="3" type="ORF">ACFFGH_19825</name>
</gene>
<dbReference type="RefSeq" id="WP_386671518.1">
    <property type="nucleotide sequence ID" value="NZ_JBHLTG010000005.1"/>
</dbReference>
<dbReference type="Gene3D" id="3.40.50.720">
    <property type="entry name" value="NAD(P)-binding Rossmann-like Domain"/>
    <property type="match status" value="1"/>
</dbReference>
<dbReference type="Pfam" id="PF01408">
    <property type="entry name" value="GFO_IDH_MocA"/>
    <property type="match status" value="1"/>
</dbReference>
<name>A0ABV6RSX9_9GAMM</name>
<protein>
    <submittedName>
        <fullName evidence="3">Gfo/Idh/MocA family protein</fullName>
    </submittedName>
</protein>
<keyword evidence="4" id="KW-1185">Reference proteome</keyword>
<dbReference type="InterPro" id="IPR036291">
    <property type="entry name" value="NAD(P)-bd_dom_sf"/>
</dbReference>
<organism evidence="3 4">
    <name type="scientific">Lysobacter korlensis</name>
    <dbReference type="NCBI Taxonomy" id="553636"/>
    <lineage>
        <taxon>Bacteria</taxon>
        <taxon>Pseudomonadati</taxon>
        <taxon>Pseudomonadota</taxon>
        <taxon>Gammaproteobacteria</taxon>
        <taxon>Lysobacterales</taxon>
        <taxon>Lysobacteraceae</taxon>
        <taxon>Lysobacter</taxon>
    </lineage>
</organism>
<evidence type="ECO:0000259" key="2">
    <source>
        <dbReference type="Pfam" id="PF01408"/>
    </source>
</evidence>
<reference evidence="3 4" key="1">
    <citation type="submission" date="2024-09" db="EMBL/GenBank/DDBJ databases">
        <authorList>
            <person name="Sun Q."/>
            <person name="Mori K."/>
        </authorList>
    </citation>
    <scope>NUCLEOTIDE SEQUENCE [LARGE SCALE GENOMIC DNA]</scope>
    <source>
        <strain evidence="3 4">KCTC 23076</strain>
    </source>
</reference>
<evidence type="ECO:0000313" key="3">
    <source>
        <dbReference type="EMBL" id="MFC0680090.1"/>
    </source>
</evidence>
<proteinExistence type="predicted"/>
<comment type="caution">
    <text evidence="3">The sequence shown here is derived from an EMBL/GenBank/DDBJ whole genome shotgun (WGS) entry which is preliminary data.</text>
</comment>
<dbReference type="PANTHER" id="PTHR43818:SF11">
    <property type="entry name" value="BCDNA.GH03377"/>
    <property type="match status" value="1"/>
</dbReference>
<feature type="domain" description="Gfo/Idh/MocA-like oxidoreductase N-terminal" evidence="2">
    <location>
        <begin position="9"/>
        <end position="124"/>
    </location>
</feature>
<dbReference type="InterPro" id="IPR000683">
    <property type="entry name" value="Gfo/Idh/MocA-like_OxRdtase_N"/>
</dbReference>
<accession>A0ABV6RSX9</accession>
<evidence type="ECO:0000313" key="4">
    <source>
        <dbReference type="Proteomes" id="UP001589896"/>
    </source>
</evidence>
<dbReference type="EMBL" id="JBHLTG010000005">
    <property type="protein sequence ID" value="MFC0680090.1"/>
    <property type="molecule type" value="Genomic_DNA"/>
</dbReference>
<dbReference type="InterPro" id="IPR050463">
    <property type="entry name" value="Gfo/Idh/MocA_oxidrdct_glycsds"/>
</dbReference>
<keyword evidence="1" id="KW-0560">Oxidoreductase</keyword>
<dbReference type="PANTHER" id="PTHR43818">
    <property type="entry name" value="BCDNA.GH03377"/>
    <property type="match status" value="1"/>
</dbReference>